<feature type="domain" description="HTH lysR-type" evidence="5">
    <location>
        <begin position="1"/>
        <end position="60"/>
    </location>
</feature>
<proteinExistence type="inferred from homology"/>
<dbReference type="InterPro" id="IPR000847">
    <property type="entry name" value="LysR_HTH_N"/>
</dbReference>
<dbReference type="InterPro" id="IPR036390">
    <property type="entry name" value="WH_DNA-bd_sf"/>
</dbReference>
<dbReference type="PANTHER" id="PTHR30126">
    <property type="entry name" value="HTH-TYPE TRANSCRIPTIONAL REGULATOR"/>
    <property type="match status" value="1"/>
</dbReference>
<protein>
    <submittedName>
        <fullName evidence="6">LysR family transcriptional regulator</fullName>
    </submittedName>
</protein>
<dbReference type="Gene3D" id="1.10.10.10">
    <property type="entry name" value="Winged helix-like DNA-binding domain superfamily/Winged helix DNA-binding domain"/>
    <property type="match status" value="1"/>
</dbReference>
<dbReference type="SUPFAM" id="SSF46785">
    <property type="entry name" value="Winged helix' DNA-binding domain"/>
    <property type="match status" value="1"/>
</dbReference>
<dbReference type="Pfam" id="PF00126">
    <property type="entry name" value="HTH_1"/>
    <property type="match status" value="1"/>
</dbReference>
<evidence type="ECO:0000313" key="7">
    <source>
        <dbReference type="Proteomes" id="UP000197003"/>
    </source>
</evidence>
<dbReference type="PROSITE" id="PS50931">
    <property type="entry name" value="HTH_LYSR"/>
    <property type="match status" value="1"/>
</dbReference>
<evidence type="ECO:0000256" key="3">
    <source>
        <dbReference type="ARBA" id="ARBA00023125"/>
    </source>
</evidence>
<gene>
    <name evidence="6" type="ORF">B9G79_01095</name>
</gene>
<dbReference type="SUPFAM" id="SSF53850">
    <property type="entry name" value="Periplasmic binding protein-like II"/>
    <property type="match status" value="1"/>
</dbReference>
<dbReference type="InterPro" id="IPR036388">
    <property type="entry name" value="WH-like_DNA-bd_sf"/>
</dbReference>
<dbReference type="Pfam" id="PF03466">
    <property type="entry name" value="LysR_substrate"/>
    <property type="match status" value="1"/>
</dbReference>
<comment type="similarity">
    <text evidence="1">Belongs to the LysR transcriptional regulatory family.</text>
</comment>
<dbReference type="PRINTS" id="PR00039">
    <property type="entry name" value="HTHLYSR"/>
</dbReference>
<dbReference type="PANTHER" id="PTHR30126:SF40">
    <property type="entry name" value="HTH-TYPE TRANSCRIPTIONAL REGULATOR GLTR"/>
    <property type="match status" value="1"/>
</dbReference>
<keyword evidence="2" id="KW-0805">Transcription regulation</keyword>
<evidence type="ECO:0000259" key="5">
    <source>
        <dbReference type="PROSITE" id="PS50931"/>
    </source>
</evidence>
<dbReference type="EMBL" id="CP020946">
    <property type="protein sequence ID" value="ASD62257.1"/>
    <property type="molecule type" value="Genomic_DNA"/>
</dbReference>
<dbReference type="GO" id="GO:0000976">
    <property type="term" value="F:transcription cis-regulatory region binding"/>
    <property type="evidence" value="ECO:0007669"/>
    <property type="project" value="TreeGrafter"/>
</dbReference>
<accession>A0A1Z3N4E9</accession>
<dbReference type="RefSeq" id="WP_088563907.1">
    <property type="nucleotide sequence ID" value="NZ_CP020946.1"/>
</dbReference>
<dbReference type="CDD" id="cd05466">
    <property type="entry name" value="PBP2_LTTR_substrate"/>
    <property type="match status" value="1"/>
</dbReference>
<dbReference type="Gene3D" id="3.40.190.290">
    <property type="match status" value="1"/>
</dbReference>
<reference evidence="6 7" key="1">
    <citation type="submission" date="2017-04" db="EMBL/GenBank/DDBJ databases">
        <title>Whole genome sequence of Bdellovibrio bacteriovorus strain SSB218315.</title>
        <authorList>
            <person name="Oyedara O."/>
            <person name="Rodriguez-Perez M.A."/>
        </authorList>
    </citation>
    <scope>NUCLEOTIDE SEQUENCE [LARGE SCALE GENOMIC DNA]</scope>
    <source>
        <strain evidence="6 7">SSB218315</strain>
    </source>
</reference>
<dbReference type="InterPro" id="IPR005119">
    <property type="entry name" value="LysR_subst-bd"/>
</dbReference>
<dbReference type="OrthoDB" id="6787458at2"/>
<dbReference type="Proteomes" id="UP000197003">
    <property type="component" value="Chromosome"/>
</dbReference>
<evidence type="ECO:0000313" key="6">
    <source>
        <dbReference type="EMBL" id="ASD62257.1"/>
    </source>
</evidence>
<name>A0A1Z3N4E9_BDEBC</name>
<organism evidence="6 7">
    <name type="scientific">Bdellovibrio bacteriovorus</name>
    <dbReference type="NCBI Taxonomy" id="959"/>
    <lineage>
        <taxon>Bacteria</taxon>
        <taxon>Pseudomonadati</taxon>
        <taxon>Bdellovibrionota</taxon>
        <taxon>Bdellovibrionia</taxon>
        <taxon>Bdellovibrionales</taxon>
        <taxon>Pseudobdellovibrionaceae</taxon>
        <taxon>Bdellovibrio</taxon>
    </lineage>
</organism>
<evidence type="ECO:0000256" key="2">
    <source>
        <dbReference type="ARBA" id="ARBA00023015"/>
    </source>
</evidence>
<dbReference type="AlphaFoldDB" id="A0A1Z3N4E9"/>
<keyword evidence="3" id="KW-0238">DNA-binding</keyword>
<keyword evidence="4" id="KW-0804">Transcription</keyword>
<evidence type="ECO:0000256" key="4">
    <source>
        <dbReference type="ARBA" id="ARBA00023163"/>
    </source>
</evidence>
<sequence length="290" mass="32397">MSLLSPSLEAFWAVVQKGTVLEAAKMVNLTQTGVTQRIRSLEKQLGVTLFTRSRKGMRLTQEGESLLRYVQAARDLEGDTLSKISGKKESSFFEVCISGTSTLMRSRIIPKASLVMKKNPKLRVRFDITDTDSVLGKLKTGFAQIGALPASQVGLELDSKTLAPERYVLVGASAWKKRTLDDILTNEPIIDFDPQDTVTLDLLKKYKLAGKAQKLRNYANNIDALTYMLQQGLGYSTLTEEFARPYIKEGSLCLLASDLHLDYSVALAWYPRTEMPPYFKQLVESLTKKT</sequence>
<evidence type="ECO:0000256" key="1">
    <source>
        <dbReference type="ARBA" id="ARBA00009437"/>
    </source>
</evidence>
<dbReference type="GO" id="GO:0003700">
    <property type="term" value="F:DNA-binding transcription factor activity"/>
    <property type="evidence" value="ECO:0007669"/>
    <property type="project" value="InterPro"/>
</dbReference>